<dbReference type="AlphaFoldDB" id="A0A518X8K8"/>
<reference evidence="1 2" key="1">
    <citation type="submission" date="2018-10" db="EMBL/GenBank/DDBJ databases">
        <title>Genome Sequencing of Pantoea dispersa DSM 32899.</title>
        <authorList>
            <person name="Nawrath M."/>
            <person name="Ottenheim C."/>
            <person name="Wilm A."/>
            <person name="Zimmermann W."/>
            <person name="Wu J.C."/>
        </authorList>
    </citation>
    <scope>NUCLEOTIDE SEQUENCE [LARGE SCALE GENOMIC DNA]</scope>
    <source>
        <strain evidence="1 2">DSM 32899</strain>
    </source>
</reference>
<gene>
    <name evidence="1" type="ORF">D8B20_00800</name>
</gene>
<proteinExistence type="predicted"/>
<name>A0A518X8K8_9GAMM</name>
<dbReference type="Proteomes" id="UP000319411">
    <property type="component" value="Chromosome"/>
</dbReference>
<dbReference type="InterPro" id="IPR011990">
    <property type="entry name" value="TPR-like_helical_dom_sf"/>
</dbReference>
<dbReference type="EMBL" id="CP032702">
    <property type="protein sequence ID" value="QDY40541.1"/>
    <property type="molecule type" value="Genomic_DNA"/>
</dbReference>
<dbReference type="SUPFAM" id="SSF48452">
    <property type="entry name" value="TPR-like"/>
    <property type="match status" value="1"/>
</dbReference>
<keyword evidence="2" id="KW-1185">Reference proteome</keyword>
<accession>A0A518X8K8</accession>
<sequence length="423" mass="48135">MRKTVSVPRPAFHPNPAAAQARMESAAARFRQAMAAADYLQARQCCEEVLRFMPHQMQVLSDYALTLMRTGEHKKSYKIYQKIYQSPAAQRAQASETWLDGLTEVCGWLGKHDEVARYGLESLTLADARFSSGPKAPLPATAPPAINRDNPTENVIAFSLYGGQPRYCETLIKNVEVARELYPDWVCRIYLDDSVPAHVRQRLAQPNSQLVDMSHEKTLFPTLWRFLVIDDPTVKRFIVRDADSLLSEREVAAVQAWLASPYWFHHMRDYFSHTELLLAGMWGGCHGVFHNAEQQMRHFIAQYQGSERFTDQYFLKVALWPTVRESVLNHDELFHFHHAQPWPAHPPIRWQTDSFHVGSNAGFASMAGKVANSVSGQQQVEITYGGNSWCYPAKVHNTGEWTLAMPFFLIDAWKAGELTVRAL</sequence>
<dbReference type="RefSeq" id="WP_145886240.1">
    <property type="nucleotide sequence ID" value="NZ_CP032702.1"/>
</dbReference>
<dbReference type="OrthoDB" id="7278101at2"/>
<dbReference type="KEGG" id="pdis:D8B20_00800"/>
<protein>
    <submittedName>
        <fullName evidence="1">Tetratricopeptide repeat protein</fullName>
    </submittedName>
</protein>
<organism evidence="1 2">
    <name type="scientific">Candidatus Pantoea soli</name>
    <dbReference type="NCBI Taxonomy" id="3098669"/>
    <lineage>
        <taxon>Bacteria</taxon>
        <taxon>Pseudomonadati</taxon>
        <taxon>Pseudomonadota</taxon>
        <taxon>Gammaproteobacteria</taxon>
        <taxon>Enterobacterales</taxon>
        <taxon>Erwiniaceae</taxon>
        <taxon>Pantoea</taxon>
    </lineage>
</organism>
<evidence type="ECO:0000313" key="1">
    <source>
        <dbReference type="EMBL" id="QDY40541.1"/>
    </source>
</evidence>
<evidence type="ECO:0000313" key="2">
    <source>
        <dbReference type="Proteomes" id="UP000319411"/>
    </source>
</evidence>
<dbReference type="Gene3D" id="1.25.40.10">
    <property type="entry name" value="Tetratricopeptide repeat domain"/>
    <property type="match status" value="1"/>
</dbReference>